<evidence type="ECO:0000256" key="1">
    <source>
        <dbReference type="ARBA" id="ARBA00004123"/>
    </source>
</evidence>
<evidence type="ECO:0000256" key="9">
    <source>
        <dbReference type="PIRNR" id="PIRNR005586"/>
    </source>
</evidence>
<reference evidence="14" key="1">
    <citation type="submission" date="2018-01" db="EMBL/GenBank/DDBJ databases">
        <authorList>
            <person name="Mao J.F."/>
        </authorList>
    </citation>
    <scope>NUCLEOTIDE SEQUENCE</scope>
    <source>
        <strain evidence="14">Huo1</strain>
        <tissue evidence="14">Leaf</tissue>
    </source>
</reference>
<dbReference type="Gene3D" id="2.20.25.10">
    <property type="match status" value="1"/>
</dbReference>
<evidence type="ECO:0000256" key="3">
    <source>
        <dbReference type="ARBA" id="ARBA00022723"/>
    </source>
</evidence>
<keyword evidence="6" id="KW-0805">Transcription regulation</keyword>
<feature type="binding site" evidence="10">
    <location>
        <position position="26"/>
    </location>
    <ligand>
        <name>Zn(2+)</name>
        <dbReference type="ChEBI" id="CHEBI:29105"/>
        <label>1</label>
    </ligand>
</feature>
<keyword evidence="3 10" id="KW-0479">Metal-binding</keyword>
<feature type="zinc finger region" description="C4-type" evidence="11">
    <location>
        <begin position="4"/>
        <end position="29"/>
    </location>
</feature>
<dbReference type="InterPro" id="IPR012164">
    <property type="entry name" value="Rpa12/Rpb9/Rpc10/TFS"/>
</dbReference>
<evidence type="ECO:0000256" key="8">
    <source>
        <dbReference type="ARBA" id="ARBA00023242"/>
    </source>
</evidence>
<dbReference type="Pfam" id="PF02150">
    <property type="entry name" value="Zn_ribbon_RPB9"/>
    <property type="match status" value="1"/>
</dbReference>
<evidence type="ECO:0000256" key="12">
    <source>
        <dbReference type="RuleBase" id="RU003474"/>
    </source>
</evidence>
<evidence type="ECO:0000256" key="2">
    <source>
        <dbReference type="ARBA" id="ARBA00022478"/>
    </source>
</evidence>
<dbReference type="PROSITE" id="PS00466">
    <property type="entry name" value="ZF_TFIIS_1"/>
    <property type="match status" value="1"/>
</dbReference>
<dbReference type="CDD" id="cd10509">
    <property type="entry name" value="Zn-ribbon_RPC11"/>
    <property type="match status" value="1"/>
</dbReference>
<dbReference type="Pfam" id="PF01096">
    <property type="entry name" value="Zn_ribbon_TFIIS"/>
    <property type="match status" value="1"/>
</dbReference>
<comment type="subcellular location">
    <subcellularLocation>
        <location evidence="1 9">Nucleus</location>
    </subcellularLocation>
</comment>
<comment type="caution">
    <text evidence="14">The sequence shown here is derived from an EMBL/GenBank/DDBJ whole genome shotgun (WGS) entry which is preliminary data.</text>
</comment>
<name>A0A8X8Y9K4_SALSN</name>
<proteinExistence type="inferred from homology"/>
<dbReference type="InterPro" id="IPR006288">
    <property type="entry name" value="TFS"/>
</dbReference>
<dbReference type="GO" id="GO:0003899">
    <property type="term" value="F:DNA-directed RNA polymerase activity"/>
    <property type="evidence" value="ECO:0007669"/>
    <property type="project" value="InterPro"/>
</dbReference>
<protein>
    <recommendedName>
        <fullName evidence="9">DNA-directed RNA polymerase subunit</fullName>
    </recommendedName>
</protein>
<keyword evidence="2 9" id="KW-0240">DNA-directed RNA polymerase</keyword>
<feature type="binding site" evidence="10">
    <location>
        <position position="74"/>
    </location>
    <ligand>
        <name>Zn(2+)</name>
        <dbReference type="ChEBI" id="CHEBI:29105"/>
        <label>2</label>
    </ligand>
</feature>
<keyword evidence="5 10" id="KW-0862">Zinc</keyword>
<dbReference type="PANTHER" id="PTHR11239:SF12">
    <property type="entry name" value="DNA-DIRECTED RNA POLYMERASE III SUBUNIT RPC10"/>
    <property type="match status" value="1"/>
</dbReference>
<feature type="binding site" evidence="10">
    <location>
        <position position="7"/>
    </location>
    <ligand>
        <name>Zn(2+)</name>
        <dbReference type="ChEBI" id="CHEBI:29105"/>
        <label>1</label>
    </ligand>
</feature>
<dbReference type="NCBIfam" id="TIGR01384">
    <property type="entry name" value="TFS_arch"/>
    <property type="match status" value="1"/>
</dbReference>
<dbReference type="PANTHER" id="PTHR11239">
    <property type="entry name" value="DNA-DIRECTED RNA POLYMERASE"/>
    <property type="match status" value="1"/>
</dbReference>
<evidence type="ECO:0000313" key="14">
    <source>
        <dbReference type="EMBL" id="KAG6427224.1"/>
    </source>
</evidence>
<evidence type="ECO:0000256" key="7">
    <source>
        <dbReference type="ARBA" id="ARBA00023163"/>
    </source>
</evidence>
<keyword evidence="7 9" id="KW-0804">Transcription</keyword>
<sequence>MEFCPTCGNMLLYELPQMGHPARFTCPTCPYVCNIESQVKIKRHVRLVKKTIDPIFTKEDRRNFQETKESCPTCGHDKAGFIQVQTRSADEPMTIFYECRKCEYTWREG</sequence>
<keyword evidence="4 11" id="KW-0863">Zinc-finger</keyword>
<dbReference type="PROSITE" id="PS51133">
    <property type="entry name" value="ZF_TFIIS_2"/>
    <property type="match status" value="1"/>
</dbReference>
<evidence type="ECO:0000256" key="10">
    <source>
        <dbReference type="PIRSR" id="PIRSR005586-1"/>
    </source>
</evidence>
<dbReference type="InterPro" id="IPR019761">
    <property type="entry name" value="DNA-dir_RNA_pol-M_15_CS"/>
</dbReference>
<dbReference type="PIRSF" id="PIRSF005586">
    <property type="entry name" value="RNApol_RpoM"/>
    <property type="match status" value="1"/>
</dbReference>
<dbReference type="SUPFAM" id="SSF57783">
    <property type="entry name" value="Zinc beta-ribbon"/>
    <property type="match status" value="1"/>
</dbReference>
<feature type="binding site" evidence="10">
    <location>
        <position position="102"/>
    </location>
    <ligand>
        <name>Zn(2+)</name>
        <dbReference type="ChEBI" id="CHEBI:29105"/>
        <label>2</label>
    </ligand>
</feature>
<keyword evidence="15" id="KW-1185">Reference proteome</keyword>
<dbReference type="OrthoDB" id="282152at2759"/>
<dbReference type="GO" id="GO:0008270">
    <property type="term" value="F:zinc ion binding"/>
    <property type="evidence" value="ECO:0007669"/>
    <property type="project" value="UniProtKB-KW"/>
</dbReference>
<dbReference type="GO" id="GO:0003676">
    <property type="term" value="F:nucleic acid binding"/>
    <property type="evidence" value="ECO:0007669"/>
    <property type="project" value="InterPro"/>
</dbReference>
<dbReference type="GO" id="GO:0005666">
    <property type="term" value="C:RNA polymerase III complex"/>
    <property type="evidence" value="ECO:0007669"/>
    <property type="project" value="TreeGrafter"/>
</dbReference>
<comment type="function">
    <text evidence="9">DNA-dependent RNA polymerase catalyzes the transcription of DNA into RNA using the four ribonucleoside triphosphates as substrates.</text>
</comment>
<feature type="binding site" evidence="10">
    <location>
        <position position="71"/>
    </location>
    <ligand>
        <name>Zn(2+)</name>
        <dbReference type="ChEBI" id="CHEBI:29105"/>
        <label>2</label>
    </ligand>
</feature>
<organism evidence="14">
    <name type="scientific">Salvia splendens</name>
    <name type="common">Scarlet sage</name>
    <dbReference type="NCBI Taxonomy" id="180675"/>
    <lineage>
        <taxon>Eukaryota</taxon>
        <taxon>Viridiplantae</taxon>
        <taxon>Streptophyta</taxon>
        <taxon>Embryophyta</taxon>
        <taxon>Tracheophyta</taxon>
        <taxon>Spermatophyta</taxon>
        <taxon>Magnoliopsida</taxon>
        <taxon>eudicotyledons</taxon>
        <taxon>Gunneridae</taxon>
        <taxon>Pentapetalae</taxon>
        <taxon>asterids</taxon>
        <taxon>lamiids</taxon>
        <taxon>Lamiales</taxon>
        <taxon>Lamiaceae</taxon>
        <taxon>Nepetoideae</taxon>
        <taxon>Mentheae</taxon>
        <taxon>Salviinae</taxon>
        <taxon>Salvia</taxon>
        <taxon>Salvia subgen. Calosphace</taxon>
        <taxon>core Calosphace</taxon>
    </lineage>
</organism>
<dbReference type="GO" id="GO:0006355">
    <property type="term" value="P:regulation of DNA-templated transcription"/>
    <property type="evidence" value="ECO:0007669"/>
    <property type="project" value="InterPro"/>
</dbReference>
<evidence type="ECO:0000256" key="6">
    <source>
        <dbReference type="ARBA" id="ARBA00023015"/>
    </source>
</evidence>
<dbReference type="EMBL" id="PNBA02000004">
    <property type="protein sequence ID" value="KAG6427224.1"/>
    <property type="molecule type" value="Genomic_DNA"/>
</dbReference>
<evidence type="ECO:0000256" key="5">
    <source>
        <dbReference type="ARBA" id="ARBA00022833"/>
    </source>
</evidence>
<dbReference type="SMART" id="SM00661">
    <property type="entry name" value="RPOL9"/>
    <property type="match status" value="1"/>
</dbReference>
<dbReference type="PROSITE" id="PS01030">
    <property type="entry name" value="RNA_POL_M_15KD"/>
    <property type="match status" value="1"/>
</dbReference>
<keyword evidence="8 9" id="KW-0539">Nucleus</keyword>
<dbReference type="Proteomes" id="UP000298416">
    <property type="component" value="Unassembled WGS sequence"/>
</dbReference>
<evidence type="ECO:0000259" key="13">
    <source>
        <dbReference type="PROSITE" id="PS51133"/>
    </source>
</evidence>
<feature type="binding site" evidence="10">
    <location>
        <position position="4"/>
    </location>
    <ligand>
        <name>Zn(2+)</name>
        <dbReference type="ChEBI" id="CHEBI:29105"/>
        <label>1</label>
    </ligand>
</feature>
<dbReference type="SMART" id="SM00440">
    <property type="entry name" value="ZnF_C2C2"/>
    <property type="match status" value="1"/>
</dbReference>
<evidence type="ECO:0000313" key="15">
    <source>
        <dbReference type="Proteomes" id="UP000298416"/>
    </source>
</evidence>
<dbReference type="InterPro" id="IPR034014">
    <property type="entry name" value="Zn_ribbon_RPC11_C"/>
</dbReference>
<feature type="domain" description="TFIIS-type" evidence="13">
    <location>
        <begin position="67"/>
        <end position="107"/>
    </location>
</feature>
<evidence type="ECO:0000256" key="4">
    <source>
        <dbReference type="ARBA" id="ARBA00022771"/>
    </source>
</evidence>
<dbReference type="InterPro" id="IPR001222">
    <property type="entry name" value="Znf_TFIIS"/>
</dbReference>
<comment type="similarity">
    <text evidence="9 12">Belongs to the archaeal rpoM/eukaryotic RPA12/RPB9/RPC11 RNA polymerase family.</text>
</comment>
<accession>A0A8X8Y9K4</accession>
<gene>
    <name evidence="14" type="ORF">SASPL_111466</name>
</gene>
<feature type="binding site" evidence="10">
    <location>
        <position position="99"/>
    </location>
    <ligand>
        <name>Zn(2+)</name>
        <dbReference type="ChEBI" id="CHEBI:29105"/>
        <label>2</label>
    </ligand>
</feature>
<evidence type="ECO:0000256" key="11">
    <source>
        <dbReference type="PIRSR" id="PIRSR005586-2"/>
    </source>
</evidence>
<dbReference type="InterPro" id="IPR001529">
    <property type="entry name" value="Zn_ribbon_RPB9"/>
</dbReference>
<dbReference type="AlphaFoldDB" id="A0A8X8Y9K4"/>
<dbReference type="GO" id="GO:0006386">
    <property type="term" value="P:termination of RNA polymerase III transcription"/>
    <property type="evidence" value="ECO:0007669"/>
    <property type="project" value="TreeGrafter"/>
</dbReference>
<reference evidence="14" key="2">
    <citation type="submission" date="2020-08" db="EMBL/GenBank/DDBJ databases">
        <title>Plant Genome Project.</title>
        <authorList>
            <person name="Zhang R.-G."/>
        </authorList>
    </citation>
    <scope>NUCLEOTIDE SEQUENCE</scope>
    <source>
        <strain evidence="14">Huo1</strain>
        <tissue evidence="14">Leaf</tissue>
    </source>
</reference>
<feature type="binding site" evidence="10">
    <location>
        <position position="29"/>
    </location>
    <ligand>
        <name>Zn(2+)</name>
        <dbReference type="ChEBI" id="CHEBI:29105"/>
        <label>1</label>
    </ligand>
</feature>